<accession>A0ABX1ECB6</accession>
<dbReference type="PANTHER" id="PTHR21666:SF288">
    <property type="entry name" value="CELL DIVISION PROTEIN YTFB"/>
    <property type="match status" value="1"/>
</dbReference>
<dbReference type="SUPFAM" id="SSF51261">
    <property type="entry name" value="Duplicated hybrid motif"/>
    <property type="match status" value="1"/>
</dbReference>
<keyword evidence="6" id="KW-0482">Metalloprotease</keyword>
<name>A0ABX1ECB6_9PROT</name>
<dbReference type="Pfam" id="PF01551">
    <property type="entry name" value="Peptidase_M23"/>
    <property type="match status" value="1"/>
</dbReference>
<evidence type="ECO:0000256" key="7">
    <source>
        <dbReference type="SAM" id="SignalP"/>
    </source>
</evidence>
<dbReference type="InterPro" id="IPR011055">
    <property type="entry name" value="Dup_hybrid_motif"/>
</dbReference>
<dbReference type="Proteomes" id="UP000787635">
    <property type="component" value="Unassembled WGS sequence"/>
</dbReference>
<dbReference type="PANTHER" id="PTHR21666">
    <property type="entry name" value="PEPTIDASE-RELATED"/>
    <property type="match status" value="1"/>
</dbReference>
<feature type="chain" id="PRO_5045971553" evidence="7">
    <location>
        <begin position="25"/>
        <end position="398"/>
    </location>
</feature>
<reference evidence="9 10" key="1">
    <citation type="submission" date="2020-03" db="EMBL/GenBank/DDBJ databases">
        <title>Roseomonas selenitidurans sp. nov. isolated from urban soil.</title>
        <authorList>
            <person name="Liu H."/>
        </authorList>
    </citation>
    <scope>NUCLEOTIDE SEQUENCE [LARGE SCALE GENOMIC DNA]</scope>
    <source>
        <strain evidence="9 10">BU-1</strain>
    </source>
</reference>
<comment type="caution">
    <text evidence="9">The sequence shown here is derived from an EMBL/GenBank/DDBJ whole genome shotgun (WGS) entry which is preliminary data.</text>
</comment>
<dbReference type="Gene3D" id="2.70.70.10">
    <property type="entry name" value="Glucose Permease (Domain IIA)"/>
    <property type="match status" value="1"/>
</dbReference>
<evidence type="ECO:0000259" key="8">
    <source>
        <dbReference type="Pfam" id="PF01551"/>
    </source>
</evidence>
<evidence type="ECO:0000256" key="5">
    <source>
        <dbReference type="ARBA" id="ARBA00022833"/>
    </source>
</evidence>
<keyword evidence="4" id="KW-0378">Hydrolase</keyword>
<proteinExistence type="predicted"/>
<keyword evidence="7" id="KW-0732">Signal</keyword>
<sequence length="398" mass="42302">MISPLRLALFLCAGLAAPAVFAHAEEPPDEAQRIVTVKPGDTLAELLGDAGVDPAEAHAAIAALTPRFEPRRLAVGQEVGLRLDTEDKLLGLEIAPAPGHTITVNRDGAGWLVQEAMTPRLRHLARIETPIEGGVFGSLTRAGLPGPLTHSLIRALSHEVDFQRDVQPGDRIAVAFERLRGPDGVLLGHGQLHYAALTLSGRRMEVWRHAGPQGEVAWFRADGRPLAGGFLRTPLDGARLTSGFGMRRHPVLGYSRRHSGLDFGAPSGTPIYAAADGVVHSARFERGYGRTVRLKHAGGVETVYAHMSRFTRGLRAGARVRQGAVIGAVGSTGMSTGPHLHYEIRIAGRAHNPATVALPAADPLRGPALAGFQRARRVLAANLATINADRLEVALAAE</sequence>
<evidence type="ECO:0000256" key="4">
    <source>
        <dbReference type="ARBA" id="ARBA00022801"/>
    </source>
</evidence>
<keyword evidence="3" id="KW-0479">Metal-binding</keyword>
<comment type="cofactor">
    <cofactor evidence="1">
        <name>Zn(2+)</name>
        <dbReference type="ChEBI" id="CHEBI:29105"/>
    </cofactor>
</comment>
<evidence type="ECO:0000256" key="6">
    <source>
        <dbReference type="ARBA" id="ARBA00023049"/>
    </source>
</evidence>
<feature type="signal peptide" evidence="7">
    <location>
        <begin position="1"/>
        <end position="24"/>
    </location>
</feature>
<evidence type="ECO:0000256" key="3">
    <source>
        <dbReference type="ARBA" id="ARBA00022723"/>
    </source>
</evidence>
<protein>
    <submittedName>
        <fullName evidence="9">M23 family metallopeptidase</fullName>
    </submittedName>
</protein>
<organism evidence="9 10">
    <name type="scientific">Falsiroseomonas selenitidurans</name>
    <dbReference type="NCBI Taxonomy" id="2716335"/>
    <lineage>
        <taxon>Bacteria</taxon>
        <taxon>Pseudomonadati</taxon>
        <taxon>Pseudomonadota</taxon>
        <taxon>Alphaproteobacteria</taxon>
        <taxon>Acetobacterales</taxon>
        <taxon>Roseomonadaceae</taxon>
        <taxon>Falsiroseomonas</taxon>
    </lineage>
</organism>
<feature type="domain" description="M23ase beta-sheet core" evidence="8">
    <location>
        <begin position="257"/>
        <end position="353"/>
    </location>
</feature>
<evidence type="ECO:0000256" key="2">
    <source>
        <dbReference type="ARBA" id="ARBA00022670"/>
    </source>
</evidence>
<dbReference type="Gene3D" id="3.10.450.350">
    <property type="match status" value="2"/>
</dbReference>
<dbReference type="InterPro" id="IPR050570">
    <property type="entry name" value="Cell_wall_metabolism_enzyme"/>
</dbReference>
<keyword evidence="2" id="KW-0645">Protease</keyword>
<dbReference type="RefSeq" id="WP_168035180.1">
    <property type="nucleotide sequence ID" value="NZ_JAAVNE010000088.1"/>
</dbReference>
<dbReference type="CDD" id="cd12797">
    <property type="entry name" value="M23_peptidase"/>
    <property type="match status" value="1"/>
</dbReference>
<dbReference type="InterPro" id="IPR016047">
    <property type="entry name" value="M23ase_b-sheet_dom"/>
</dbReference>
<evidence type="ECO:0000313" key="10">
    <source>
        <dbReference type="Proteomes" id="UP000787635"/>
    </source>
</evidence>
<evidence type="ECO:0000256" key="1">
    <source>
        <dbReference type="ARBA" id="ARBA00001947"/>
    </source>
</evidence>
<dbReference type="EMBL" id="JAAVNE010000088">
    <property type="protein sequence ID" value="NKC34476.1"/>
    <property type="molecule type" value="Genomic_DNA"/>
</dbReference>
<keyword evidence="10" id="KW-1185">Reference proteome</keyword>
<evidence type="ECO:0000313" key="9">
    <source>
        <dbReference type="EMBL" id="NKC34476.1"/>
    </source>
</evidence>
<gene>
    <name evidence="9" type="ORF">HEQ75_26730</name>
</gene>
<keyword evidence="5" id="KW-0862">Zinc</keyword>